<feature type="domain" description="Glycosyl transferase family 1" evidence="9">
    <location>
        <begin position="573"/>
        <end position="738"/>
    </location>
</feature>
<evidence type="ECO:0000256" key="6">
    <source>
        <dbReference type="RuleBase" id="RU280817"/>
    </source>
</evidence>
<evidence type="ECO:0000259" key="11">
    <source>
        <dbReference type="Pfam" id="PF24861"/>
    </source>
</evidence>
<gene>
    <name evidence="13" type="ORF">SAY87_026468</name>
</gene>
<accession>A0AAN7JL29</accession>
<protein>
    <recommendedName>
        <fullName evidence="2 6">Sucrose synthase</fullName>
        <ecNumber evidence="2 6">2.4.1.13</ecNumber>
    </recommendedName>
</protein>
<name>A0AAN7JL29_9MYRT</name>
<organism evidence="13 14">
    <name type="scientific">Trapa incisa</name>
    <dbReference type="NCBI Taxonomy" id="236973"/>
    <lineage>
        <taxon>Eukaryota</taxon>
        <taxon>Viridiplantae</taxon>
        <taxon>Streptophyta</taxon>
        <taxon>Embryophyta</taxon>
        <taxon>Tracheophyta</taxon>
        <taxon>Spermatophyta</taxon>
        <taxon>Magnoliopsida</taxon>
        <taxon>eudicotyledons</taxon>
        <taxon>Gunneridae</taxon>
        <taxon>Pentapetalae</taxon>
        <taxon>rosids</taxon>
        <taxon>malvids</taxon>
        <taxon>Myrtales</taxon>
        <taxon>Lythraceae</taxon>
        <taxon>Trapa</taxon>
    </lineage>
</organism>
<keyword evidence="4 6" id="KW-0808">Transferase</keyword>
<feature type="compositionally biased region" description="Basic and acidic residues" evidence="7">
    <location>
        <begin position="861"/>
        <end position="874"/>
    </location>
</feature>
<feature type="region of interest" description="Disordered" evidence="7">
    <location>
        <begin position="818"/>
        <end position="874"/>
    </location>
</feature>
<dbReference type="FunFam" id="3.40.50.2000:FF:000006">
    <property type="entry name" value="Sucrose synthase"/>
    <property type="match status" value="1"/>
</dbReference>
<dbReference type="Pfam" id="PF00862">
    <property type="entry name" value="GT-B_Sucrose_synth"/>
    <property type="match status" value="1"/>
</dbReference>
<keyword evidence="3 6" id="KW-0328">Glycosyltransferase</keyword>
<comment type="similarity">
    <text evidence="1 6">Belongs to the glycosyltransferase 1 family. Plant sucrose synthase subfamily.</text>
</comment>
<dbReference type="Pfam" id="PF24862">
    <property type="entry name" value="SUS_EPBD"/>
    <property type="match status" value="1"/>
</dbReference>
<feature type="transmembrane region" description="Helical" evidence="8">
    <location>
        <begin position="881"/>
        <end position="900"/>
    </location>
</feature>
<evidence type="ECO:0000259" key="9">
    <source>
        <dbReference type="Pfam" id="PF00534"/>
    </source>
</evidence>
<dbReference type="Gene3D" id="3.40.50.2000">
    <property type="entry name" value="Glycogen Phosphorylase B"/>
    <property type="match status" value="2"/>
</dbReference>
<dbReference type="Pfam" id="PF00534">
    <property type="entry name" value="Glycos_transf_1"/>
    <property type="match status" value="1"/>
</dbReference>
<dbReference type="InterPro" id="IPR012820">
    <property type="entry name" value="Sucrose_synthase_pln/cyn"/>
</dbReference>
<dbReference type="GO" id="GO:0005985">
    <property type="term" value="P:sucrose metabolic process"/>
    <property type="evidence" value="ECO:0007669"/>
    <property type="project" value="InterPro"/>
</dbReference>
<feature type="compositionally biased region" description="Basic and acidic residues" evidence="7">
    <location>
        <begin position="837"/>
        <end position="847"/>
    </location>
</feature>
<evidence type="ECO:0000256" key="3">
    <source>
        <dbReference type="ARBA" id="ARBA00022676"/>
    </source>
</evidence>
<evidence type="ECO:0000313" key="13">
    <source>
        <dbReference type="EMBL" id="KAK4749019.1"/>
    </source>
</evidence>
<feature type="domain" description="Sucrose synthase EPBD" evidence="12">
    <location>
        <begin position="160"/>
        <end position="248"/>
    </location>
</feature>
<keyword evidence="8" id="KW-0812">Transmembrane</keyword>
<dbReference type="AlphaFoldDB" id="A0AAN7JL29"/>
<reference evidence="13 14" key="1">
    <citation type="journal article" date="2023" name="Hortic Res">
        <title>Pangenome of water caltrop reveals structural variations and asymmetric subgenome divergence after allopolyploidization.</title>
        <authorList>
            <person name="Zhang X."/>
            <person name="Chen Y."/>
            <person name="Wang L."/>
            <person name="Yuan Y."/>
            <person name="Fang M."/>
            <person name="Shi L."/>
            <person name="Lu R."/>
            <person name="Comes H.P."/>
            <person name="Ma Y."/>
            <person name="Chen Y."/>
            <person name="Huang G."/>
            <person name="Zhou Y."/>
            <person name="Zheng Z."/>
            <person name="Qiu Y."/>
        </authorList>
    </citation>
    <scope>NUCLEOTIDE SEQUENCE [LARGE SCALE GENOMIC DNA]</scope>
    <source>
        <tissue evidence="13">Roots</tissue>
    </source>
</reference>
<evidence type="ECO:0000256" key="7">
    <source>
        <dbReference type="SAM" id="MobiDB-lite"/>
    </source>
</evidence>
<dbReference type="EC" id="2.4.1.13" evidence="2 6"/>
<dbReference type="NCBIfam" id="TIGR02470">
    <property type="entry name" value="sucr_synth"/>
    <property type="match status" value="1"/>
</dbReference>
<feature type="domain" description="Sucrose synthase N-terminal" evidence="11">
    <location>
        <begin position="10"/>
        <end position="124"/>
    </location>
</feature>
<proteinExistence type="inferred from homology"/>
<keyword evidence="8" id="KW-1133">Transmembrane helix</keyword>
<evidence type="ECO:0000256" key="8">
    <source>
        <dbReference type="SAM" id="Phobius"/>
    </source>
</evidence>
<evidence type="ECO:0000256" key="2">
    <source>
        <dbReference type="ARBA" id="ARBA00012540"/>
    </source>
</evidence>
<dbReference type="PANTHER" id="PTHR45839:SF24">
    <property type="entry name" value="SUCROSE SYNTHASE 6"/>
    <property type="match status" value="1"/>
</dbReference>
<dbReference type="FunFam" id="3.10.450.330:FF:000001">
    <property type="entry name" value="Sucrose synthase"/>
    <property type="match status" value="1"/>
</dbReference>
<evidence type="ECO:0000256" key="5">
    <source>
        <dbReference type="ARBA" id="ARBA00049030"/>
    </source>
</evidence>
<dbReference type="Gene3D" id="1.20.120.1230">
    <property type="match status" value="1"/>
</dbReference>
<dbReference type="InterPro" id="IPR056735">
    <property type="entry name" value="SUS_N"/>
</dbReference>
<evidence type="ECO:0000313" key="14">
    <source>
        <dbReference type="Proteomes" id="UP001345219"/>
    </source>
</evidence>
<evidence type="ECO:0000256" key="1">
    <source>
        <dbReference type="ARBA" id="ARBA00005894"/>
    </source>
</evidence>
<comment type="catalytic activity">
    <reaction evidence="5 6">
        <text>an NDP-alpha-D-glucose + D-fructose = a ribonucleoside 5'-diphosphate + sucrose + H(+)</text>
        <dbReference type="Rhea" id="RHEA:16241"/>
        <dbReference type="ChEBI" id="CHEBI:15378"/>
        <dbReference type="ChEBI" id="CHEBI:17992"/>
        <dbReference type="ChEBI" id="CHEBI:37721"/>
        <dbReference type="ChEBI" id="CHEBI:57930"/>
        <dbReference type="ChEBI" id="CHEBI:76533"/>
        <dbReference type="EC" id="2.4.1.13"/>
    </reaction>
</comment>
<comment type="caution">
    <text evidence="13">The sequence shown here is derived from an EMBL/GenBank/DDBJ whole genome shotgun (WGS) entry which is preliminary data.</text>
</comment>
<evidence type="ECO:0000256" key="4">
    <source>
        <dbReference type="ARBA" id="ARBA00022679"/>
    </source>
</evidence>
<dbReference type="Pfam" id="PF24861">
    <property type="entry name" value="SUS_N"/>
    <property type="match status" value="1"/>
</dbReference>
<dbReference type="GO" id="GO:0016157">
    <property type="term" value="F:sucrose synthase activity"/>
    <property type="evidence" value="ECO:0007669"/>
    <property type="project" value="UniProtKB-UniRule"/>
</dbReference>
<keyword evidence="14" id="KW-1185">Reference proteome</keyword>
<evidence type="ECO:0000259" key="12">
    <source>
        <dbReference type="Pfam" id="PF24862"/>
    </source>
</evidence>
<dbReference type="Proteomes" id="UP001345219">
    <property type="component" value="Chromosome 21"/>
</dbReference>
<dbReference type="InterPro" id="IPR056736">
    <property type="entry name" value="SUS_EPBD"/>
</dbReference>
<feature type="compositionally biased region" description="Low complexity" evidence="7">
    <location>
        <begin position="827"/>
        <end position="836"/>
    </location>
</feature>
<dbReference type="InterPro" id="IPR001296">
    <property type="entry name" value="Glyco_trans_1"/>
</dbReference>
<dbReference type="Gene3D" id="3.10.450.330">
    <property type="match status" value="1"/>
</dbReference>
<sequence length="907" mass="102603">MASSSPSLKRSDSIADNMPDAVKSSRYYTKKCFARFVAMGKRLMKRHHILDEVDKSIDDKLERGRVLEGQLGFILTSTQEAAVVPPHVALAVRPSPGIWEYVKVNSDNLEVSGITATEYLKFKETVFDESWAMDENALEIDFEAVDFTTPPMALPSSVGNGLGFITKTITSRIGKDSSKSSRPLVEFLLSLNHQGQNLMINENLDTVAKLQAALIAAEAFVSVFPKETPYQNFESRIKDLGFEKGWGDTAETVAETMHLLSELLQAPDPEKMEAFVSRLPVIFNVVIFSPHGYFGQADVLGLPDTGGQVVYILDQVRALEEEMLLRIKKQGLTIKPNIVVVTRLIPDAKGTKCNQELEPILETKHSYILRVPFQTPRGVLRQWVSRFDIYPYLERYAQAIIDAAEKIMEHLMSKPDLVIGNYSDGNLVASLFASKHGITQGTIAHALEKTKYEDSDAKWKELDPKYHFSCQFTADLIAMNATDFIITSTYQEIAGSKNRPGQYESHETFTMPGLCRVVSGINVFEPKFNIAAPGADQSVYFPYSEKHRRMTSFHPSIEELLYKKEDNNEHMGYLADPKKPIIFSMARLDTVKNITGLTEWYGKNKQLRDLVNLVVVAGFFDPSKCKDREEIAEIKKMHSLIDKYNLKGQFRWIAAQTDRYRNGELYRFIADTKGAFVQPALYEAFGLTVIEAMNCGLPTFATNQGGPAEIIVDGVSGFHVDPNNGDESSNKIVDFFERCKKDPEHWMRISNAGLQRINECYTWKIYAKKVLNMGSVYGLWRQMNKEQKNAKHRYIQVLYSLLFRNLARNVPVPIEEALEELPPQQPTKPSSKLSPPKAEDTAPKEPLPELIHADPSTPWVDGHEEGKASKGRDDRDRVLCPWNWCCLTITTLLISYYILLKLYRHLY</sequence>
<dbReference type="PANTHER" id="PTHR45839">
    <property type="match status" value="1"/>
</dbReference>
<dbReference type="FunFam" id="1.20.120.1230:FF:000001">
    <property type="entry name" value="Sucrose synthase"/>
    <property type="match status" value="1"/>
</dbReference>
<dbReference type="InterPro" id="IPR000368">
    <property type="entry name" value="Sucrose_synth_GT-B1"/>
</dbReference>
<keyword evidence="8" id="KW-0472">Membrane</keyword>
<dbReference type="SUPFAM" id="SSF53756">
    <property type="entry name" value="UDP-Glycosyltransferase/glycogen phosphorylase"/>
    <property type="match status" value="1"/>
</dbReference>
<evidence type="ECO:0000259" key="10">
    <source>
        <dbReference type="Pfam" id="PF00862"/>
    </source>
</evidence>
<feature type="domain" description="Sucrose synthase first GT-B" evidence="10">
    <location>
        <begin position="271"/>
        <end position="562"/>
    </location>
</feature>
<comment type="function">
    <text evidence="6">Sucrose-cleaving enzyme that provides UDP-glucose and fructose for various metabolic pathways.</text>
</comment>
<dbReference type="EMBL" id="JAXIOK010000018">
    <property type="protein sequence ID" value="KAK4749019.1"/>
    <property type="molecule type" value="Genomic_DNA"/>
</dbReference>